<feature type="compositionally biased region" description="Polar residues" evidence="1">
    <location>
        <begin position="9"/>
        <end position="26"/>
    </location>
</feature>
<evidence type="ECO:0000313" key="3">
    <source>
        <dbReference type="Proteomes" id="UP000011713"/>
    </source>
</evidence>
<proteinExistence type="predicted"/>
<feature type="compositionally biased region" description="Polar residues" evidence="1">
    <location>
        <begin position="210"/>
        <end position="222"/>
    </location>
</feature>
<dbReference type="EMBL" id="JH598124">
    <property type="status" value="NOT_ANNOTATED_CDS"/>
    <property type="molecule type" value="Genomic_DNA"/>
</dbReference>
<dbReference type="EnsemblProtists" id="HpaT813253">
    <property type="protein sequence ID" value="HpaP813253"/>
    <property type="gene ID" value="HpaG813253"/>
</dbReference>
<protein>
    <submittedName>
        <fullName evidence="2">Uncharacterized protein</fullName>
    </submittedName>
</protein>
<reference evidence="2" key="2">
    <citation type="submission" date="2015-06" db="UniProtKB">
        <authorList>
            <consortium name="EnsemblProtists"/>
        </authorList>
    </citation>
    <scope>IDENTIFICATION</scope>
    <source>
        <strain evidence="2">Emoy2</strain>
    </source>
</reference>
<dbReference type="AlphaFoldDB" id="M4C2D8"/>
<dbReference type="InParanoid" id="M4C2D8"/>
<organism evidence="2 3">
    <name type="scientific">Hyaloperonospora arabidopsidis (strain Emoy2)</name>
    <name type="common">Downy mildew agent</name>
    <name type="synonym">Peronospora arabidopsidis</name>
    <dbReference type="NCBI Taxonomy" id="559515"/>
    <lineage>
        <taxon>Eukaryota</taxon>
        <taxon>Sar</taxon>
        <taxon>Stramenopiles</taxon>
        <taxon>Oomycota</taxon>
        <taxon>Peronosporomycetes</taxon>
        <taxon>Peronosporales</taxon>
        <taxon>Peronosporaceae</taxon>
        <taxon>Hyaloperonospora</taxon>
    </lineage>
</organism>
<feature type="compositionally biased region" description="Basic and acidic residues" evidence="1">
    <location>
        <begin position="185"/>
        <end position="195"/>
    </location>
</feature>
<name>M4C2D8_HYAAE</name>
<feature type="region of interest" description="Disordered" evidence="1">
    <location>
        <begin position="168"/>
        <end position="222"/>
    </location>
</feature>
<dbReference type="HOGENOM" id="CLU_051764_0_0_1"/>
<evidence type="ECO:0000313" key="2">
    <source>
        <dbReference type="EnsemblProtists" id="HpaP813253"/>
    </source>
</evidence>
<dbReference type="VEuPathDB" id="FungiDB:HpaG813253"/>
<feature type="compositionally biased region" description="Polar residues" evidence="1">
    <location>
        <begin position="168"/>
        <end position="179"/>
    </location>
</feature>
<keyword evidence="3" id="KW-1185">Reference proteome</keyword>
<feature type="compositionally biased region" description="Polar residues" evidence="1">
    <location>
        <begin position="320"/>
        <end position="330"/>
    </location>
</feature>
<evidence type="ECO:0000256" key="1">
    <source>
        <dbReference type="SAM" id="MobiDB-lite"/>
    </source>
</evidence>
<accession>M4C2D8</accession>
<dbReference type="Proteomes" id="UP000011713">
    <property type="component" value="Unassembled WGS sequence"/>
</dbReference>
<reference evidence="3" key="1">
    <citation type="journal article" date="2010" name="Science">
        <title>Signatures of adaptation to obligate biotrophy in the Hyaloperonospora arabidopsidis genome.</title>
        <authorList>
            <person name="Baxter L."/>
            <person name="Tripathy S."/>
            <person name="Ishaque N."/>
            <person name="Boot N."/>
            <person name="Cabral A."/>
            <person name="Kemen E."/>
            <person name="Thines M."/>
            <person name="Ah-Fong A."/>
            <person name="Anderson R."/>
            <person name="Badejoko W."/>
            <person name="Bittner-Eddy P."/>
            <person name="Boore J.L."/>
            <person name="Chibucos M.C."/>
            <person name="Coates M."/>
            <person name="Dehal P."/>
            <person name="Delehaunty K."/>
            <person name="Dong S."/>
            <person name="Downton P."/>
            <person name="Dumas B."/>
            <person name="Fabro G."/>
            <person name="Fronick C."/>
            <person name="Fuerstenberg S.I."/>
            <person name="Fulton L."/>
            <person name="Gaulin E."/>
            <person name="Govers F."/>
            <person name="Hughes L."/>
            <person name="Humphray S."/>
            <person name="Jiang R.H."/>
            <person name="Judelson H."/>
            <person name="Kamoun S."/>
            <person name="Kyung K."/>
            <person name="Meijer H."/>
            <person name="Minx P."/>
            <person name="Morris P."/>
            <person name="Nelson J."/>
            <person name="Phuntumart V."/>
            <person name="Qutob D."/>
            <person name="Rehmany A."/>
            <person name="Rougon-Cardoso A."/>
            <person name="Ryden P."/>
            <person name="Torto-Alalibo T."/>
            <person name="Studholme D."/>
            <person name="Wang Y."/>
            <person name="Win J."/>
            <person name="Wood J."/>
            <person name="Clifton S.W."/>
            <person name="Rogers J."/>
            <person name="Van den Ackerveken G."/>
            <person name="Jones J.D."/>
            <person name="McDowell J.M."/>
            <person name="Beynon J."/>
            <person name="Tyler B.M."/>
        </authorList>
    </citation>
    <scope>NUCLEOTIDE SEQUENCE [LARGE SCALE GENOMIC DNA]</scope>
    <source>
        <strain evidence="3">Emoy2</strain>
    </source>
</reference>
<feature type="region of interest" description="Disordered" evidence="1">
    <location>
        <begin position="314"/>
        <end position="336"/>
    </location>
</feature>
<sequence>MEESVDYGSDTSLAGDSRTMSNSSMSEVHPPTPLGPFADRDWVIVKNPLNEQQELAFQREESARLHAQMVTTLWNQRDYVFNPPSVEELLRQTTGQSLATWTIVPELPLSRKRQVARHFVRGETKDEEDNEFIRWVHRTHRLSSQRSIAQSHVLCFGYYGSRECWSDCEQQPANDTTSGGKRHRSRDDTGHDVQKHPRRMSNLAEGESHTPMSSPTLGTHATSPNIGIGHDDDVVSGVSPHGTGGSLDHRAASVEVGVPKEEHGKVLLELSGFRETLGKTQSELDATQARVQALVSGHTRMKSQLDLLIRMQQPMARPTSAAQAPPSSRGTDPDTA</sequence>
<feature type="region of interest" description="Disordered" evidence="1">
    <location>
        <begin position="1"/>
        <end position="33"/>
    </location>
</feature>